<dbReference type="HOGENOM" id="CLU_075308_0_0_5"/>
<evidence type="ECO:0000313" key="1">
    <source>
        <dbReference type="EMBL" id="ADU44231.1"/>
    </source>
</evidence>
<dbReference type="eggNOG" id="ENOG502ZBAV">
    <property type="taxonomic scope" value="Bacteria"/>
</dbReference>
<dbReference type="Proteomes" id="UP000001402">
    <property type="component" value="Chromosome"/>
</dbReference>
<protein>
    <submittedName>
        <fullName evidence="1">Uncharacterized protein</fullName>
    </submittedName>
</protein>
<evidence type="ECO:0000313" key="2">
    <source>
        <dbReference type="Proteomes" id="UP000001402"/>
    </source>
</evidence>
<dbReference type="EMBL" id="CP002418">
    <property type="protein sequence ID" value="ADU44231.1"/>
    <property type="molecule type" value="Genomic_DNA"/>
</dbReference>
<sequence length="251" mass="26125">MVSAITINLRNDSNTLQNFCFFQQPAGYSSAGRVYVSSLCGQPLLPYATSGAVLSFMITPQTYAGVQQQIAPPQPGQPVGQAGAIRAIELTPAQGPPTANTTTMSVSPALGLSAPMATEDVPAGAFRIRTAVFNPTLVNYNAGVAMQTLAGGILLSNFVTAPPNVALDCTPSLKFYVQIGSYAAGTVLDFASMMATAALCDAAQGFTAFNVSYNLDGTWTVKNMVAGRLRNGRPGLITKSEFVTSAASLPR</sequence>
<gene>
    <name evidence="1" type="ordered locus">Rpdx1_2645</name>
</gene>
<dbReference type="BioCyc" id="RPAL652103:RPDX1_RS13010-MONOMER"/>
<reference evidence="1" key="1">
    <citation type="submission" date="2010-12" db="EMBL/GenBank/DDBJ databases">
        <title>Complete sequence of Rhodopseudomonas palustris DX-1.</title>
        <authorList>
            <consortium name="US DOE Joint Genome Institute"/>
            <person name="Lucas S."/>
            <person name="Copeland A."/>
            <person name="Lapidus A."/>
            <person name="Cheng J.-F."/>
            <person name="Goodwin L."/>
            <person name="Pitluck S."/>
            <person name="Misra M."/>
            <person name="Chertkov O."/>
            <person name="Detter J.C."/>
            <person name="Han C."/>
            <person name="Tapia R."/>
            <person name="Land M."/>
            <person name="Hauser L."/>
            <person name="Kyrpides N."/>
            <person name="Ivanova N."/>
            <person name="Ovchinnikova G."/>
            <person name="Logan B."/>
            <person name="Oda Y."/>
            <person name="Harwood C."/>
            <person name="Woyke T."/>
        </authorList>
    </citation>
    <scope>NUCLEOTIDE SEQUENCE [LARGE SCALE GENOMIC DNA]</scope>
    <source>
        <strain evidence="1">DX-1</strain>
    </source>
</reference>
<proteinExistence type="predicted"/>
<dbReference type="OrthoDB" id="1437448at2"/>
<dbReference type="AlphaFoldDB" id="E6VHN7"/>
<name>E6VHN7_RHOPX</name>
<organism evidence="1 2">
    <name type="scientific">Rhodopseudomonas palustris (strain DX-1)</name>
    <dbReference type="NCBI Taxonomy" id="652103"/>
    <lineage>
        <taxon>Bacteria</taxon>
        <taxon>Pseudomonadati</taxon>
        <taxon>Pseudomonadota</taxon>
        <taxon>Alphaproteobacteria</taxon>
        <taxon>Hyphomicrobiales</taxon>
        <taxon>Nitrobacteraceae</taxon>
        <taxon>Rhodopseudomonas</taxon>
    </lineage>
</organism>
<accession>E6VHN7</accession>
<dbReference type="KEGG" id="rpx:Rpdx1_2645"/>